<dbReference type="PANTHER" id="PTHR46796">
    <property type="entry name" value="HTH-TYPE TRANSCRIPTIONAL ACTIVATOR RHAS-RELATED"/>
    <property type="match status" value="1"/>
</dbReference>
<dbReference type="InterPro" id="IPR020449">
    <property type="entry name" value="Tscrpt_reg_AraC-type_HTH"/>
</dbReference>
<keyword evidence="6" id="KW-1185">Reference proteome</keyword>
<dbReference type="PANTHER" id="PTHR46796:SF10">
    <property type="entry name" value="TRANSCRIPTIONAL ACTIVATOR FEAR"/>
    <property type="match status" value="1"/>
</dbReference>
<dbReference type="SMART" id="SM00342">
    <property type="entry name" value="HTH_ARAC"/>
    <property type="match status" value="1"/>
</dbReference>
<dbReference type="Gene3D" id="1.10.10.60">
    <property type="entry name" value="Homeodomain-like"/>
    <property type="match status" value="2"/>
</dbReference>
<dbReference type="Gene3D" id="2.60.120.10">
    <property type="entry name" value="Jelly Rolls"/>
    <property type="match status" value="1"/>
</dbReference>
<evidence type="ECO:0000256" key="1">
    <source>
        <dbReference type="ARBA" id="ARBA00023015"/>
    </source>
</evidence>
<evidence type="ECO:0000313" key="6">
    <source>
        <dbReference type="Proteomes" id="UP000094936"/>
    </source>
</evidence>
<dbReference type="SUPFAM" id="SSF46689">
    <property type="entry name" value="Homeodomain-like"/>
    <property type="match status" value="2"/>
</dbReference>
<evidence type="ECO:0000259" key="4">
    <source>
        <dbReference type="PROSITE" id="PS01124"/>
    </source>
</evidence>
<dbReference type="InterPro" id="IPR009057">
    <property type="entry name" value="Homeodomain-like_sf"/>
</dbReference>
<keyword evidence="3" id="KW-0804">Transcription</keyword>
<dbReference type="Pfam" id="PF12833">
    <property type="entry name" value="HTH_18"/>
    <property type="match status" value="1"/>
</dbReference>
<name>A0A1C3ESC9_9GAMM</name>
<evidence type="ECO:0000256" key="2">
    <source>
        <dbReference type="ARBA" id="ARBA00023125"/>
    </source>
</evidence>
<organism evidence="5 6">
    <name type="scientific">Veronia pacifica</name>
    <dbReference type="NCBI Taxonomy" id="1080227"/>
    <lineage>
        <taxon>Bacteria</taxon>
        <taxon>Pseudomonadati</taxon>
        <taxon>Pseudomonadota</taxon>
        <taxon>Gammaproteobacteria</taxon>
        <taxon>Vibrionales</taxon>
        <taxon>Vibrionaceae</taxon>
        <taxon>Veronia</taxon>
    </lineage>
</organism>
<dbReference type="EMBL" id="LYBM01000001">
    <property type="protein sequence ID" value="ODA36144.1"/>
    <property type="molecule type" value="Genomic_DNA"/>
</dbReference>
<protein>
    <submittedName>
        <fullName evidence="5">AraC family transcriptional regulator</fullName>
    </submittedName>
</protein>
<comment type="caution">
    <text evidence="5">The sequence shown here is derived from an EMBL/GenBank/DDBJ whole genome shotgun (WGS) entry which is preliminary data.</text>
</comment>
<dbReference type="STRING" id="1080227.A8L45_00635"/>
<dbReference type="OrthoDB" id="9809338at2"/>
<dbReference type="PROSITE" id="PS01124">
    <property type="entry name" value="HTH_ARAC_FAMILY_2"/>
    <property type="match status" value="1"/>
</dbReference>
<sequence length="258" mass="28627">MKPARKQSQIIALPSYTSNHTHDYGQVVIGLQGQSEFEVSGRGGLVGPGQGCLVAFDEEHAFSGIGHNEILVINVPITEEGGQQYFEDKVDRLFSGDAYFQLDNQAQLLIKALSTEMAANPDDLLLSSACADTLICVLQNHLKDRAQSRRHGQRLNLDVIDSYIQAHISRKISVAQLAGTVFLAESQFHQLFKDQVGMTPHQYVLEKRFHLARQLIQESRMTMGQIADSCGFSSQSGFTSAFSRYFGVSPARYRVKNC</sequence>
<feature type="domain" description="HTH araC/xylS-type" evidence="4">
    <location>
        <begin position="158"/>
        <end position="256"/>
    </location>
</feature>
<dbReference type="InterPro" id="IPR050204">
    <property type="entry name" value="AraC_XylS_family_regulators"/>
</dbReference>
<dbReference type="PRINTS" id="PR00032">
    <property type="entry name" value="HTHARAC"/>
</dbReference>
<keyword evidence="2" id="KW-0238">DNA-binding</keyword>
<dbReference type="InterPro" id="IPR018060">
    <property type="entry name" value="HTH_AraC"/>
</dbReference>
<dbReference type="RefSeq" id="WP_068898147.1">
    <property type="nucleotide sequence ID" value="NZ_JBHUIF010000002.1"/>
</dbReference>
<dbReference type="GO" id="GO:0043565">
    <property type="term" value="F:sequence-specific DNA binding"/>
    <property type="evidence" value="ECO:0007669"/>
    <property type="project" value="InterPro"/>
</dbReference>
<evidence type="ECO:0000313" key="5">
    <source>
        <dbReference type="EMBL" id="ODA36144.1"/>
    </source>
</evidence>
<reference evidence="5 6" key="1">
    <citation type="submission" date="2016-05" db="EMBL/GenBank/DDBJ databases">
        <title>Genomic Taxonomy of the Vibrionaceae.</title>
        <authorList>
            <person name="Gomez-Gil B."/>
            <person name="Enciso-Ibarra J."/>
        </authorList>
    </citation>
    <scope>NUCLEOTIDE SEQUENCE [LARGE SCALE GENOMIC DNA]</scope>
    <source>
        <strain evidence="5 6">CAIM 1920</strain>
    </source>
</reference>
<keyword evidence="1" id="KW-0805">Transcription regulation</keyword>
<evidence type="ECO:0000256" key="3">
    <source>
        <dbReference type="ARBA" id="ARBA00023163"/>
    </source>
</evidence>
<proteinExistence type="predicted"/>
<dbReference type="Proteomes" id="UP000094936">
    <property type="component" value="Unassembled WGS sequence"/>
</dbReference>
<dbReference type="InterPro" id="IPR014710">
    <property type="entry name" value="RmlC-like_jellyroll"/>
</dbReference>
<dbReference type="AlphaFoldDB" id="A0A1C3ESC9"/>
<dbReference type="GO" id="GO:0003700">
    <property type="term" value="F:DNA-binding transcription factor activity"/>
    <property type="evidence" value="ECO:0007669"/>
    <property type="project" value="InterPro"/>
</dbReference>
<gene>
    <name evidence="5" type="ORF">A8L45_00635</name>
</gene>
<accession>A0A1C3ESC9</accession>